<evidence type="ECO:0000313" key="5">
    <source>
        <dbReference type="Proteomes" id="UP001150728"/>
    </source>
</evidence>
<comment type="caution">
    <text evidence="4">The sequence shown here is derived from an EMBL/GenBank/DDBJ whole genome shotgun (WGS) entry which is preliminary data.</text>
</comment>
<evidence type="ECO:0000313" key="3">
    <source>
        <dbReference type="EMBL" id="MDD2105572.1"/>
    </source>
</evidence>
<dbReference type="EMBL" id="JANIAM010000004">
    <property type="protein sequence ID" value="MDD2111581.1"/>
    <property type="molecule type" value="Genomic_DNA"/>
</dbReference>
<dbReference type="Gene3D" id="1.10.1660.10">
    <property type="match status" value="1"/>
</dbReference>
<dbReference type="SUPFAM" id="SSF46955">
    <property type="entry name" value="Putative DNA-binding domain"/>
    <property type="match status" value="1"/>
</dbReference>
<evidence type="ECO:0000313" key="4">
    <source>
        <dbReference type="EMBL" id="MDD2111581.1"/>
    </source>
</evidence>
<protein>
    <submittedName>
        <fullName evidence="4">MerR family transcriptional regulator</fullName>
    </submittedName>
</protein>
<dbReference type="GO" id="GO:0003677">
    <property type="term" value="F:DNA binding"/>
    <property type="evidence" value="ECO:0007669"/>
    <property type="project" value="UniProtKB-KW"/>
</dbReference>
<dbReference type="PANTHER" id="PTHR30204">
    <property type="entry name" value="REDOX-CYCLING DRUG-SENSING TRANSCRIPTIONAL ACTIVATOR SOXR"/>
    <property type="match status" value="1"/>
</dbReference>
<proteinExistence type="predicted"/>
<dbReference type="InterPro" id="IPR047057">
    <property type="entry name" value="MerR_fam"/>
</dbReference>
<gene>
    <name evidence="3" type="ORF">NP533_05060</name>
    <name evidence="4" type="ORF">NP554_07190</name>
</gene>
<dbReference type="InterPro" id="IPR009061">
    <property type="entry name" value="DNA-bd_dom_put_sf"/>
</dbReference>
<organism evidence="4 5">
    <name type="scientific">Pseudomonas asiatica</name>
    <dbReference type="NCBI Taxonomy" id="2219225"/>
    <lineage>
        <taxon>Bacteria</taxon>
        <taxon>Pseudomonadati</taxon>
        <taxon>Pseudomonadota</taxon>
        <taxon>Gammaproteobacteria</taxon>
        <taxon>Pseudomonadales</taxon>
        <taxon>Pseudomonadaceae</taxon>
        <taxon>Pseudomonas</taxon>
    </lineage>
</organism>
<reference evidence="4" key="1">
    <citation type="submission" date="2022-07" db="EMBL/GenBank/DDBJ databases">
        <title>Multi-strain Analysis of Pseudomonas putida Reveals Metabolic and Genetic Diversity.</title>
        <authorList>
            <person name="Monk J.M."/>
        </authorList>
    </citation>
    <scope>NUCLEOTIDE SEQUENCE</scope>
    <source>
        <strain evidence="3">17514</strain>
        <strain evidence="4">17633</strain>
    </source>
</reference>
<name>A0A9X4D9D5_9PSED</name>
<evidence type="ECO:0000259" key="2">
    <source>
        <dbReference type="PROSITE" id="PS50937"/>
    </source>
</evidence>
<dbReference type="Proteomes" id="UP001150678">
    <property type="component" value="Unassembled WGS sequence"/>
</dbReference>
<dbReference type="PANTHER" id="PTHR30204:SF97">
    <property type="entry name" value="MERR FAMILY REGULATORY PROTEIN"/>
    <property type="match status" value="1"/>
</dbReference>
<dbReference type="Proteomes" id="UP001150728">
    <property type="component" value="Unassembled WGS sequence"/>
</dbReference>
<evidence type="ECO:0000256" key="1">
    <source>
        <dbReference type="ARBA" id="ARBA00023125"/>
    </source>
</evidence>
<dbReference type="InterPro" id="IPR000551">
    <property type="entry name" value="MerR-type_HTH_dom"/>
</dbReference>
<accession>A0A9X4D9D5</accession>
<dbReference type="EMBL" id="JANIAN010000004">
    <property type="protein sequence ID" value="MDD2105572.1"/>
    <property type="molecule type" value="Genomic_DNA"/>
</dbReference>
<dbReference type="PRINTS" id="PR00040">
    <property type="entry name" value="HTHMERR"/>
</dbReference>
<sequence length="137" mass="14627">MNVGELERRSGVGRHTLRYYEQLGLIVAHRQANNYRSYSDQTVVDLAFIQSAQSGGFSLAEIGDILAAKRGNTIDCAQGAMLVASKMADIQAKITTLQAAYVLLDAERAKLEASAIANGLTIPDLPAHAPASTSGMY</sequence>
<dbReference type="Pfam" id="PF13411">
    <property type="entry name" value="MerR_1"/>
    <property type="match status" value="1"/>
</dbReference>
<dbReference type="SMART" id="SM00422">
    <property type="entry name" value="HTH_MERR"/>
    <property type="match status" value="1"/>
</dbReference>
<dbReference type="RefSeq" id="WP_137164227.1">
    <property type="nucleotide sequence ID" value="NZ_CP128558.1"/>
</dbReference>
<dbReference type="AlphaFoldDB" id="A0A9X4D9D5"/>
<dbReference type="PROSITE" id="PS50937">
    <property type="entry name" value="HTH_MERR_2"/>
    <property type="match status" value="1"/>
</dbReference>
<keyword evidence="1" id="KW-0238">DNA-binding</keyword>
<feature type="domain" description="HTH merR-type" evidence="2">
    <location>
        <begin position="1"/>
        <end position="68"/>
    </location>
</feature>
<dbReference type="GO" id="GO:0003700">
    <property type="term" value="F:DNA-binding transcription factor activity"/>
    <property type="evidence" value="ECO:0007669"/>
    <property type="project" value="InterPro"/>
</dbReference>